<dbReference type="FunFam" id="1.10.287.280:FF:000001">
    <property type="entry name" value="DNA-directed RNA polymerase"/>
    <property type="match status" value="1"/>
</dbReference>
<evidence type="ECO:0000256" key="9">
    <source>
        <dbReference type="ARBA" id="ARBA00023163"/>
    </source>
</evidence>
<dbReference type="Pfam" id="PF14700">
    <property type="entry name" value="RPOL_N"/>
    <property type="match status" value="1"/>
</dbReference>
<evidence type="ECO:0000259" key="13">
    <source>
        <dbReference type="SMART" id="SM01311"/>
    </source>
</evidence>
<evidence type="ECO:0000313" key="14">
    <source>
        <dbReference type="EMBL" id="KAJ5102006.1"/>
    </source>
</evidence>
<feature type="compositionally biased region" description="Polar residues" evidence="12">
    <location>
        <begin position="24"/>
        <end position="49"/>
    </location>
</feature>
<dbReference type="InterPro" id="IPR043502">
    <property type="entry name" value="DNA/RNA_pol_sf"/>
</dbReference>
<dbReference type="SUPFAM" id="SSF56672">
    <property type="entry name" value="DNA/RNA polymerases"/>
    <property type="match status" value="1"/>
</dbReference>
<dbReference type="FunFam" id="1.10.150.20:FF:000041">
    <property type="entry name" value="DNA-directed RNA polymerase"/>
    <property type="match status" value="1"/>
</dbReference>
<evidence type="ECO:0000256" key="5">
    <source>
        <dbReference type="ARBA" id="ARBA00022679"/>
    </source>
</evidence>
<organism evidence="14 15">
    <name type="scientific">Penicillium alfredii</name>
    <dbReference type="NCBI Taxonomy" id="1506179"/>
    <lineage>
        <taxon>Eukaryota</taxon>
        <taxon>Fungi</taxon>
        <taxon>Dikarya</taxon>
        <taxon>Ascomycota</taxon>
        <taxon>Pezizomycotina</taxon>
        <taxon>Eurotiomycetes</taxon>
        <taxon>Eurotiomycetidae</taxon>
        <taxon>Eurotiales</taxon>
        <taxon>Aspergillaceae</taxon>
        <taxon>Penicillium</taxon>
    </lineage>
</organism>
<dbReference type="GeneID" id="81393978"/>
<dbReference type="InterPro" id="IPR037159">
    <property type="entry name" value="RNA_POL_N_sf"/>
</dbReference>
<dbReference type="GO" id="GO:0034245">
    <property type="term" value="C:mitochondrial DNA-directed RNA polymerase complex"/>
    <property type="evidence" value="ECO:0007669"/>
    <property type="project" value="TreeGrafter"/>
</dbReference>
<dbReference type="InterPro" id="IPR046950">
    <property type="entry name" value="DNA-dir_Rpol_C_phage-type"/>
</dbReference>
<dbReference type="GO" id="GO:0001018">
    <property type="term" value="F:mitochondrial promoter sequence-specific DNA binding"/>
    <property type="evidence" value="ECO:0007669"/>
    <property type="project" value="TreeGrafter"/>
</dbReference>
<keyword evidence="15" id="KW-1185">Reference proteome</keyword>
<dbReference type="Gene3D" id="1.10.287.280">
    <property type="match status" value="1"/>
</dbReference>
<feature type="region of interest" description="Disordered" evidence="12">
    <location>
        <begin position="23"/>
        <end position="56"/>
    </location>
</feature>
<keyword evidence="9 11" id="KW-0804">Transcription</keyword>
<dbReference type="InterPro" id="IPR029262">
    <property type="entry name" value="RPOL_N"/>
</dbReference>
<keyword evidence="5 11" id="KW-0808">Transferase</keyword>
<dbReference type="PROSITE" id="PS00489">
    <property type="entry name" value="RNA_POL_PHAGE_2"/>
    <property type="match status" value="1"/>
</dbReference>
<dbReference type="EMBL" id="JAPMSZ010000005">
    <property type="protein sequence ID" value="KAJ5102006.1"/>
    <property type="molecule type" value="Genomic_DNA"/>
</dbReference>
<evidence type="ECO:0000313" key="15">
    <source>
        <dbReference type="Proteomes" id="UP001141434"/>
    </source>
</evidence>
<dbReference type="Pfam" id="PF00940">
    <property type="entry name" value="RNA_pol"/>
    <property type="match status" value="1"/>
</dbReference>
<keyword evidence="7" id="KW-0809">Transit peptide</keyword>
<feature type="compositionally biased region" description="Polar residues" evidence="12">
    <location>
        <begin position="1335"/>
        <end position="1344"/>
    </location>
</feature>
<evidence type="ECO:0000256" key="8">
    <source>
        <dbReference type="ARBA" id="ARBA00023128"/>
    </source>
</evidence>
<comment type="similarity">
    <text evidence="3 11">Belongs to the phage and mitochondrial RNA polymerase family.</text>
</comment>
<proteinExistence type="inferred from homology"/>
<dbReference type="SMART" id="SM01311">
    <property type="entry name" value="RPOL_N"/>
    <property type="match status" value="1"/>
</dbReference>
<evidence type="ECO:0000256" key="1">
    <source>
        <dbReference type="ARBA" id="ARBA00004026"/>
    </source>
</evidence>
<comment type="function">
    <text evidence="1 11">DNA-dependent RNA polymerase catalyzes the transcription of DNA into RNA using the four ribonucleoside triphosphates as substrates.</text>
</comment>
<accession>A0A9W9FKR4</accession>
<reference evidence="14" key="1">
    <citation type="submission" date="2022-11" db="EMBL/GenBank/DDBJ databases">
        <authorList>
            <person name="Petersen C."/>
        </authorList>
    </citation>
    <scope>NUCLEOTIDE SEQUENCE</scope>
    <source>
        <strain evidence="14">IBT 34128</strain>
    </source>
</reference>
<evidence type="ECO:0000256" key="10">
    <source>
        <dbReference type="ARBA" id="ARBA00048552"/>
    </source>
</evidence>
<dbReference type="Gene3D" id="1.10.150.20">
    <property type="entry name" value="5' to 3' exonuclease, C-terminal subdomain"/>
    <property type="match status" value="1"/>
</dbReference>
<evidence type="ECO:0000256" key="12">
    <source>
        <dbReference type="SAM" id="MobiDB-lite"/>
    </source>
</evidence>
<dbReference type="RefSeq" id="XP_056512837.1">
    <property type="nucleotide sequence ID" value="XM_056654810.1"/>
</dbReference>
<keyword evidence="6 11" id="KW-0548">Nucleotidyltransferase</keyword>
<keyword evidence="4 11" id="KW-0240">DNA-directed RNA polymerase</keyword>
<comment type="caution">
    <text evidence="14">The sequence shown here is derived from an EMBL/GenBank/DDBJ whole genome shotgun (WGS) entry which is preliminary data.</text>
</comment>
<evidence type="ECO:0000256" key="4">
    <source>
        <dbReference type="ARBA" id="ARBA00022478"/>
    </source>
</evidence>
<feature type="compositionally biased region" description="Acidic residues" evidence="12">
    <location>
        <begin position="1345"/>
        <end position="1354"/>
    </location>
</feature>
<dbReference type="PANTHER" id="PTHR10102:SF0">
    <property type="entry name" value="DNA-DIRECTED RNA POLYMERASE, MITOCHONDRIAL"/>
    <property type="match status" value="1"/>
</dbReference>
<sequence>MLSRVARQKNALFHLRRANAHRVLTSSSKPRLHSQSSRLGSIANPPTTSTHERPRRLSFQSNRNLATAAEHVSTGSFGSLDDPTYPLARDYDRSSRWTSQLFRYPDQQFDPSSLVIIDDAPQTRPKIVRKVKGIGGDEDEMMANLDISLKVGHFDRAAALVNRLGQFYPMNSSEYLALHNRYLRDRVDDMIATQQHDMVVPLQKWFEVDMPHGGMEPDSVTYAIMVRMALHMLHPSKRDRTIRRYWTFAEKAGIQDEIGLVGVLNEQEALQLRQVSLDPPFFCSGARADGSGCFEQICSSEALDIAAQHASTQETTTTEQSFEIFDDVAEVLPVDQKGLGLTSLRESLYTLSGRSTVPMPDNFEGTEEEKLELYNRLRQERLEADSVKSALNRWRSEFENRQKAGLDITGGGKKLGSVMNQWHSDLVSRILQELSLVDEAEKKPAKTRAQTDRCEYGVFLRSLPADRLAAVTILAVMDSFSKGGMEKGIKLSSIASTIGRELQDELIADAYLKKNSQADSWRLKALKQLLSSRKDKEGRLRWKALVHKMQTEDSRVVWGPRVIARTGAVLMSLLFDVGKAPVTSENPLSKKTTTTLQPAFQHAYQVTWGRRSGLIYLHPGIVQIVAREPPADLLARHLPMVCKPNPWTGPKNGGFMIYENNIVRSTPGESLQPAYIKAVLQNDGLKEIRAGLDVLGNTGWAINRDVFDVMLEAWNSGEPVANLAPLNPDIPVPPNPGPNADYETEKAWNNAMRDIENRRSGFHSVRCFQNFQLEVARAFRNSTFYLPHNMDFRGRAYPLPPYLNQMGADNARGLLMFSQAKPLGASGLRWLKIQIANLAGFDKASLSEREQFTMDTLDDILDSANNGLHGRRWWLKAEDPWQCLAACCELRNALQCPDPTEYPSRLPIHQDGSCNGLQHYAALGGDSIGAQQVNLEPSDRPSDVYTGVSEFVKEAVAEDAAQGHPVAQTLNGKVTRKIVKQTVMTNVYGVTFMGAMRQVRKQLIDHYPEMSHQTKKAGALYIARKIFEALGTMFNGAHDIQYWLGDCASRITLSLSPDDVDRLANEALSPTEQAESVKTVDPTKKFRSTVIWTTPLGLPVVQPYRSRKARRVSTTLQDLNIVDVNSEDVVSRRKQLQAFPPNFIHSLDATHMILSANACHEAGLTFSAVHDSFWTHASDVDDMNHILRDAFVRMHSDDVIGRLAAELKVRYRNHMFLAKIDANGIIGRAIRARRKAVKRNTKLYELVEEKRRQALLNSDDPEQQAEGRAMETPASMFEKMGGQDKHLVASNTLGETAVGHVPENLAAAARRSSAADIDTSDPAIQTLFTDLSLMQESPDSSETLSDADADENGSEEPKPKKQVKSHTWLWLPLRFPDVPAKGAWDLTRIRDSQYFFS</sequence>
<comment type="catalytic activity">
    <reaction evidence="10 11">
        <text>RNA(n) + a ribonucleoside 5'-triphosphate = RNA(n+1) + diphosphate</text>
        <dbReference type="Rhea" id="RHEA:21248"/>
        <dbReference type="Rhea" id="RHEA-COMP:14527"/>
        <dbReference type="Rhea" id="RHEA-COMP:17342"/>
        <dbReference type="ChEBI" id="CHEBI:33019"/>
        <dbReference type="ChEBI" id="CHEBI:61557"/>
        <dbReference type="ChEBI" id="CHEBI:140395"/>
        <dbReference type="EC" id="2.7.7.6"/>
    </reaction>
</comment>
<reference evidence="14" key="2">
    <citation type="journal article" date="2023" name="IMA Fungus">
        <title>Comparative genomic study of the Penicillium genus elucidates a diverse pangenome and 15 lateral gene transfer events.</title>
        <authorList>
            <person name="Petersen C."/>
            <person name="Sorensen T."/>
            <person name="Nielsen M.R."/>
            <person name="Sondergaard T.E."/>
            <person name="Sorensen J.L."/>
            <person name="Fitzpatrick D.A."/>
            <person name="Frisvad J.C."/>
            <person name="Nielsen K.L."/>
        </authorList>
    </citation>
    <scope>NUCLEOTIDE SEQUENCE</scope>
    <source>
        <strain evidence="14">IBT 34128</strain>
    </source>
</reference>
<evidence type="ECO:0000256" key="11">
    <source>
        <dbReference type="RuleBase" id="RU003805"/>
    </source>
</evidence>
<protein>
    <recommendedName>
        <fullName evidence="11">DNA-directed RNA polymerase</fullName>
        <ecNumber evidence="11">2.7.7.6</ecNumber>
    </recommendedName>
</protein>
<feature type="region of interest" description="Disordered" evidence="12">
    <location>
        <begin position="1335"/>
        <end position="1363"/>
    </location>
</feature>
<evidence type="ECO:0000256" key="2">
    <source>
        <dbReference type="ARBA" id="ARBA00004173"/>
    </source>
</evidence>
<keyword evidence="8" id="KW-0496">Mitochondrion</keyword>
<dbReference type="PANTHER" id="PTHR10102">
    <property type="entry name" value="DNA-DIRECTED RNA POLYMERASE, MITOCHONDRIAL"/>
    <property type="match status" value="1"/>
</dbReference>
<feature type="domain" description="DNA-directed RNA polymerase N-terminal" evidence="13">
    <location>
        <begin position="377"/>
        <end position="697"/>
    </location>
</feature>
<dbReference type="InterPro" id="IPR002092">
    <property type="entry name" value="DNA-dir_Rpol_phage-type"/>
</dbReference>
<evidence type="ECO:0000256" key="7">
    <source>
        <dbReference type="ARBA" id="ARBA00022946"/>
    </source>
</evidence>
<dbReference type="Gene3D" id="1.10.1320.10">
    <property type="entry name" value="DNA-directed RNA polymerase, N-terminal domain"/>
    <property type="match status" value="1"/>
</dbReference>
<name>A0A9W9FKR4_9EURO</name>
<comment type="subcellular location">
    <subcellularLocation>
        <location evidence="2">Mitochondrion</location>
    </subcellularLocation>
</comment>
<dbReference type="OrthoDB" id="276422at2759"/>
<gene>
    <name evidence="14" type="ORF">NUU61_004228</name>
</gene>
<dbReference type="GO" id="GO:0003899">
    <property type="term" value="F:DNA-directed RNA polymerase activity"/>
    <property type="evidence" value="ECO:0007669"/>
    <property type="project" value="UniProtKB-EC"/>
</dbReference>
<dbReference type="EC" id="2.7.7.6" evidence="11"/>
<dbReference type="Proteomes" id="UP001141434">
    <property type="component" value="Unassembled WGS sequence"/>
</dbReference>
<dbReference type="GO" id="GO:0006390">
    <property type="term" value="P:mitochondrial transcription"/>
    <property type="evidence" value="ECO:0007669"/>
    <property type="project" value="TreeGrafter"/>
</dbReference>
<dbReference type="PROSITE" id="PS00900">
    <property type="entry name" value="RNA_POL_PHAGE_1"/>
    <property type="match status" value="1"/>
</dbReference>
<evidence type="ECO:0000256" key="6">
    <source>
        <dbReference type="ARBA" id="ARBA00022695"/>
    </source>
</evidence>
<evidence type="ECO:0000256" key="3">
    <source>
        <dbReference type="ARBA" id="ARBA00009493"/>
    </source>
</evidence>